<reference evidence="2 3" key="1">
    <citation type="journal article" date="2019" name="Sci. Rep.">
        <title>Orb-weaving spider Araneus ventricosus genome elucidates the spidroin gene catalogue.</title>
        <authorList>
            <person name="Kono N."/>
            <person name="Nakamura H."/>
            <person name="Ohtoshi R."/>
            <person name="Moran D.A.P."/>
            <person name="Shinohara A."/>
            <person name="Yoshida Y."/>
            <person name="Fujiwara M."/>
            <person name="Mori M."/>
            <person name="Tomita M."/>
            <person name="Arakawa K."/>
        </authorList>
    </citation>
    <scope>NUCLEOTIDE SEQUENCE [LARGE SCALE GENOMIC DNA]</scope>
</reference>
<dbReference type="Proteomes" id="UP000499080">
    <property type="component" value="Unassembled WGS sequence"/>
</dbReference>
<evidence type="ECO:0000313" key="2">
    <source>
        <dbReference type="EMBL" id="GBM40435.1"/>
    </source>
</evidence>
<feature type="region of interest" description="Disordered" evidence="1">
    <location>
        <begin position="86"/>
        <end position="108"/>
    </location>
</feature>
<dbReference type="EMBL" id="BGPR01000929">
    <property type="protein sequence ID" value="GBM40435.1"/>
    <property type="molecule type" value="Genomic_DNA"/>
</dbReference>
<protein>
    <submittedName>
        <fullName evidence="2">Uncharacterized protein</fullName>
    </submittedName>
</protein>
<gene>
    <name evidence="2" type="ORF">AVEN_122648_1</name>
</gene>
<dbReference type="PANTHER" id="PTHR38681:SF1">
    <property type="entry name" value="RETROVIRUS-RELATED POL POLYPROTEIN FROM TRANSPOSON 412-LIKE PROTEIN"/>
    <property type="match status" value="1"/>
</dbReference>
<feature type="compositionally biased region" description="Polar residues" evidence="1">
    <location>
        <begin position="87"/>
        <end position="104"/>
    </location>
</feature>
<accession>A0A4Y2FJ29</accession>
<dbReference type="PANTHER" id="PTHR38681">
    <property type="entry name" value="RETROVIRUS-RELATED POL POLYPROTEIN FROM TRANSPOSON 412-LIKE PROTEIN-RELATED"/>
    <property type="match status" value="1"/>
</dbReference>
<evidence type="ECO:0000313" key="3">
    <source>
        <dbReference type="Proteomes" id="UP000499080"/>
    </source>
</evidence>
<dbReference type="AlphaFoldDB" id="A0A4Y2FJ29"/>
<keyword evidence="3" id="KW-1185">Reference proteome</keyword>
<name>A0A4Y2FJ29_ARAVE</name>
<evidence type="ECO:0000256" key="1">
    <source>
        <dbReference type="SAM" id="MobiDB-lite"/>
    </source>
</evidence>
<proteinExistence type="predicted"/>
<comment type="caution">
    <text evidence="2">The sequence shown here is derived from an EMBL/GenBank/DDBJ whole genome shotgun (WGS) entry which is preliminary data.</text>
</comment>
<sequence>MGPRATRKNSSQHIFLNKYLENCSHVFQCIDRVKKQLESPYEGLFPVIDRKDKYCTINKKGKHVNVSLDRLKPAYILAEDNPKAATTDHNNLQISDNKSDLTQKQSRRGRIVRLPV</sequence>
<dbReference type="OrthoDB" id="6433583at2759"/>
<organism evidence="2 3">
    <name type="scientific">Araneus ventricosus</name>
    <name type="common">Orbweaver spider</name>
    <name type="synonym">Epeira ventricosa</name>
    <dbReference type="NCBI Taxonomy" id="182803"/>
    <lineage>
        <taxon>Eukaryota</taxon>
        <taxon>Metazoa</taxon>
        <taxon>Ecdysozoa</taxon>
        <taxon>Arthropoda</taxon>
        <taxon>Chelicerata</taxon>
        <taxon>Arachnida</taxon>
        <taxon>Araneae</taxon>
        <taxon>Araneomorphae</taxon>
        <taxon>Entelegynae</taxon>
        <taxon>Araneoidea</taxon>
        <taxon>Araneidae</taxon>
        <taxon>Araneus</taxon>
    </lineage>
</organism>